<evidence type="ECO:0000313" key="2">
    <source>
        <dbReference type="Proteomes" id="UP001189429"/>
    </source>
</evidence>
<organism evidence="1 2">
    <name type="scientific">Prorocentrum cordatum</name>
    <dbReference type="NCBI Taxonomy" id="2364126"/>
    <lineage>
        <taxon>Eukaryota</taxon>
        <taxon>Sar</taxon>
        <taxon>Alveolata</taxon>
        <taxon>Dinophyceae</taxon>
        <taxon>Prorocentrales</taxon>
        <taxon>Prorocentraceae</taxon>
        <taxon>Prorocentrum</taxon>
    </lineage>
</organism>
<sequence length="415" mass="45118">MVRYMGSPGYVYSLAILVLLAVRGYHGNLWAGSYIATKQNLLCNDFDAFIKGLLRNHGKESAGEHHTWAAHVEGRHTAHTGVKPVEALGDPNVQATFKEVAGTWAEYVGPLLPRAVQSIDEDVLTSMADAIGKKVPLCLRDSGVACAGDYTKQNMLKCLNSLLPIIFNIAPVPYSQKLHEWLGDKQAAGSLCDSLHSFGLSNARDVIRAVSQLRVPASATADFSMESIIDKASVQEVSWATLIVHQCEVRQVLEAFPMSVIDRILQSPASAYKAEVSAASRTLFADVKRTSCFAVTLVPAAAQALGLSYEKPQRVVGSAARLLKISLALAKKGFSPKASVFGIPEWITLVEMALHILSKTKGQKAMPKRRAKRCQKQCSIEELRKKAQKFHINPRGKSKAKLLRMISSASNAAAK</sequence>
<dbReference type="Proteomes" id="UP001189429">
    <property type="component" value="Unassembled WGS sequence"/>
</dbReference>
<accession>A0ABN9VXN6</accession>
<protein>
    <submittedName>
        <fullName evidence="1">Uncharacterized protein</fullName>
    </submittedName>
</protein>
<keyword evidence="2" id="KW-1185">Reference proteome</keyword>
<comment type="caution">
    <text evidence="1">The sequence shown here is derived from an EMBL/GenBank/DDBJ whole genome shotgun (WGS) entry which is preliminary data.</text>
</comment>
<gene>
    <name evidence="1" type="ORF">PCOR1329_LOCUS61730</name>
</gene>
<dbReference type="EMBL" id="CAUYUJ010017774">
    <property type="protein sequence ID" value="CAK0877763.1"/>
    <property type="molecule type" value="Genomic_DNA"/>
</dbReference>
<name>A0ABN9VXN6_9DINO</name>
<evidence type="ECO:0000313" key="1">
    <source>
        <dbReference type="EMBL" id="CAK0877763.1"/>
    </source>
</evidence>
<proteinExistence type="predicted"/>
<reference evidence="1" key="1">
    <citation type="submission" date="2023-10" db="EMBL/GenBank/DDBJ databases">
        <authorList>
            <person name="Chen Y."/>
            <person name="Shah S."/>
            <person name="Dougan E. K."/>
            <person name="Thang M."/>
            <person name="Chan C."/>
        </authorList>
    </citation>
    <scope>NUCLEOTIDE SEQUENCE [LARGE SCALE GENOMIC DNA]</scope>
</reference>